<feature type="domain" description="RNase H type-1" evidence="1">
    <location>
        <begin position="201"/>
        <end position="321"/>
    </location>
</feature>
<dbReference type="Pfam" id="PF13456">
    <property type="entry name" value="RVT_3"/>
    <property type="match status" value="1"/>
</dbReference>
<accession>A0A6A1WU08</accession>
<dbReference type="PANTHER" id="PTHR47074:SF11">
    <property type="entry name" value="REVERSE TRANSCRIPTASE-LIKE PROTEIN"/>
    <property type="match status" value="1"/>
</dbReference>
<dbReference type="InterPro" id="IPR044730">
    <property type="entry name" value="RNase_H-like_dom_plant"/>
</dbReference>
<feature type="domain" description="Reverse transcriptase zinc-binding" evidence="2">
    <location>
        <begin position="17"/>
        <end position="89"/>
    </location>
</feature>
<dbReference type="AlphaFoldDB" id="A0A6A1WU08"/>
<dbReference type="GO" id="GO:0003676">
    <property type="term" value="F:nucleic acid binding"/>
    <property type="evidence" value="ECO:0007669"/>
    <property type="project" value="InterPro"/>
</dbReference>
<dbReference type="Pfam" id="PF13966">
    <property type="entry name" value="zf-RVT"/>
    <property type="match status" value="1"/>
</dbReference>
<evidence type="ECO:0000313" key="4">
    <source>
        <dbReference type="Proteomes" id="UP000516437"/>
    </source>
</evidence>
<dbReference type="Gene3D" id="3.30.420.10">
    <property type="entry name" value="Ribonuclease H-like superfamily/Ribonuclease H"/>
    <property type="match status" value="1"/>
</dbReference>
<organism evidence="3 4">
    <name type="scientific">Morella rubra</name>
    <name type="common">Chinese bayberry</name>
    <dbReference type="NCBI Taxonomy" id="262757"/>
    <lineage>
        <taxon>Eukaryota</taxon>
        <taxon>Viridiplantae</taxon>
        <taxon>Streptophyta</taxon>
        <taxon>Embryophyta</taxon>
        <taxon>Tracheophyta</taxon>
        <taxon>Spermatophyta</taxon>
        <taxon>Magnoliopsida</taxon>
        <taxon>eudicotyledons</taxon>
        <taxon>Gunneridae</taxon>
        <taxon>Pentapetalae</taxon>
        <taxon>rosids</taxon>
        <taxon>fabids</taxon>
        <taxon>Fagales</taxon>
        <taxon>Myricaceae</taxon>
        <taxon>Morella</taxon>
    </lineage>
</organism>
<sequence length="350" mass="40280">MYREMIRNRSDPFAPVSVVWWRKLWKMRIHERLKLCLWKLMWDVIPTKGKVVERLGSREDEDVMCVLCGEVVETIHHLMLGCTVGRILWSQSPWALDTGAFLHRPLSCWLTSIIDPSTFPELPEDDYHQFQVIHHKAERMWDVTWWTRNQVIHHKAHLDLMVIVSQVHRLWREHLAAWQQKRQASIPSCWIPPKSGQFKVNFDVAVRDEFAVGAAVIKDSNGMIVGACVEKLDTEFPEDGEICAAYIGLLEAQRCGCRSIIVEGDSHLAIDAIRKYPEQLNWQSVGRIGDIVHLASAFDLCSFSFVFRGANEEAHHLARWAASRFLSGGHPDVHEHFPALYWVYAGTDPA</sequence>
<name>A0A6A1WU08_9ROSI</name>
<comment type="caution">
    <text evidence="3">The sequence shown here is derived from an EMBL/GenBank/DDBJ whole genome shotgun (WGS) entry which is preliminary data.</text>
</comment>
<dbReference type="EMBL" id="RXIC02000006">
    <property type="protein sequence ID" value="KAB1228236.1"/>
    <property type="molecule type" value="Genomic_DNA"/>
</dbReference>
<dbReference type="SUPFAM" id="SSF53098">
    <property type="entry name" value="Ribonuclease H-like"/>
    <property type="match status" value="1"/>
</dbReference>
<dbReference type="InterPro" id="IPR036397">
    <property type="entry name" value="RNaseH_sf"/>
</dbReference>
<dbReference type="GO" id="GO:0004523">
    <property type="term" value="F:RNA-DNA hybrid ribonuclease activity"/>
    <property type="evidence" value="ECO:0007669"/>
    <property type="project" value="InterPro"/>
</dbReference>
<dbReference type="InterPro" id="IPR026960">
    <property type="entry name" value="RVT-Znf"/>
</dbReference>
<dbReference type="InterPro" id="IPR052929">
    <property type="entry name" value="RNase_H-like_EbsB-rel"/>
</dbReference>
<keyword evidence="4" id="KW-1185">Reference proteome</keyword>
<dbReference type="InterPro" id="IPR002156">
    <property type="entry name" value="RNaseH_domain"/>
</dbReference>
<protein>
    <recommendedName>
        <fullName evidence="5">RNase H type-1 domain-containing protein</fullName>
    </recommendedName>
</protein>
<evidence type="ECO:0000259" key="2">
    <source>
        <dbReference type="Pfam" id="PF13966"/>
    </source>
</evidence>
<evidence type="ECO:0000259" key="1">
    <source>
        <dbReference type="Pfam" id="PF13456"/>
    </source>
</evidence>
<gene>
    <name evidence="3" type="ORF">CJ030_MR7G005006</name>
</gene>
<evidence type="ECO:0008006" key="5">
    <source>
        <dbReference type="Google" id="ProtNLM"/>
    </source>
</evidence>
<reference evidence="3 4" key="1">
    <citation type="journal article" date="2019" name="Plant Biotechnol. J.">
        <title>The red bayberry genome and genetic basis of sex determination.</title>
        <authorList>
            <person name="Jia H.M."/>
            <person name="Jia H.J."/>
            <person name="Cai Q.L."/>
            <person name="Wang Y."/>
            <person name="Zhao H.B."/>
            <person name="Yang W.F."/>
            <person name="Wang G.Y."/>
            <person name="Li Y.H."/>
            <person name="Zhan D.L."/>
            <person name="Shen Y.T."/>
            <person name="Niu Q.F."/>
            <person name="Chang L."/>
            <person name="Qiu J."/>
            <person name="Zhao L."/>
            <person name="Xie H.B."/>
            <person name="Fu W.Y."/>
            <person name="Jin J."/>
            <person name="Li X.W."/>
            <person name="Jiao Y."/>
            <person name="Zhou C.C."/>
            <person name="Tu T."/>
            <person name="Chai C.Y."/>
            <person name="Gao J.L."/>
            <person name="Fan L.J."/>
            <person name="van de Weg E."/>
            <person name="Wang J.Y."/>
            <person name="Gao Z.S."/>
        </authorList>
    </citation>
    <scope>NUCLEOTIDE SEQUENCE [LARGE SCALE GENOMIC DNA]</scope>
    <source>
        <tissue evidence="3">Leaves</tissue>
    </source>
</reference>
<dbReference type="CDD" id="cd06222">
    <property type="entry name" value="RNase_H_like"/>
    <property type="match status" value="1"/>
</dbReference>
<dbReference type="OrthoDB" id="1906820at2759"/>
<dbReference type="PANTHER" id="PTHR47074">
    <property type="entry name" value="BNAC02G40300D PROTEIN"/>
    <property type="match status" value="1"/>
</dbReference>
<dbReference type="InterPro" id="IPR012337">
    <property type="entry name" value="RNaseH-like_sf"/>
</dbReference>
<dbReference type="Proteomes" id="UP000516437">
    <property type="component" value="Unassembled WGS sequence"/>
</dbReference>
<evidence type="ECO:0000313" key="3">
    <source>
        <dbReference type="EMBL" id="KAB1228236.1"/>
    </source>
</evidence>
<proteinExistence type="predicted"/>